<dbReference type="Pfam" id="PF09413">
    <property type="entry name" value="DUF2007"/>
    <property type="match status" value="1"/>
</dbReference>
<evidence type="ECO:0000313" key="3">
    <source>
        <dbReference type="Proteomes" id="UP000618952"/>
    </source>
</evidence>
<accession>A0ABR7QPC6</accession>
<dbReference type="InterPro" id="IPR018551">
    <property type="entry name" value="DUF2007"/>
</dbReference>
<evidence type="ECO:0000313" key="2">
    <source>
        <dbReference type="EMBL" id="MBC8768765.1"/>
    </source>
</evidence>
<name>A0ABR7QPC6_9FLAO</name>
<gene>
    <name evidence="2" type="ORF">H4O18_12245</name>
</gene>
<dbReference type="Proteomes" id="UP000618952">
    <property type="component" value="Unassembled WGS sequence"/>
</dbReference>
<evidence type="ECO:0000259" key="1">
    <source>
        <dbReference type="Pfam" id="PF09413"/>
    </source>
</evidence>
<sequence length="74" mass="8057">MDSNYAKIFSGNFILSQTIINQLREIGIEPIIKDESESGRLAGFGSPMQGDQEIFVNAEELAKAQSIVQKVIGA</sequence>
<dbReference type="RefSeq" id="WP_187584964.1">
    <property type="nucleotide sequence ID" value="NZ_JACLHY010000011.1"/>
</dbReference>
<protein>
    <submittedName>
        <fullName evidence="2">DUF2007 domain-containing protein</fullName>
    </submittedName>
</protein>
<keyword evidence="3" id="KW-1185">Reference proteome</keyword>
<reference evidence="2 3" key="1">
    <citation type="submission" date="2020-08" db="EMBL/GenBank/DDBJ databases">
        <title>Arenibacter gaetbuli sp. nov., isolated from a sand dune.</title>
        <authorList>
            <person name="Park S."/>
            <person name="Yoon J.-H."/>
        </authorList>
    </citation>
    <scope>NUCLEOTIDE SEQUENCE [LARGE SCALE GENOMIC DNA]</scope>
    <source>
        <strain evidence="2 3">BSSL-BM3</strain>
    </source>
</reference>
<proteinExistence type="predicted"/>
<comment type="caution">
    <text evidence="2">The sequence shown here is derived from an EMBL/GenBank/DDBJ whole genome shotgun (WGS) entry which is preliminary data.</text>
</comment>
<feature type="domain" description="DUF2007" evidence="1">
    <location>
        <begin position="11"/>
        <end position="70"/>
    </location>
</feature>
<dbReference type="EMBL" id="JACLHY010000011">
    <property type="protein sequence ID" value="MBC8768765.1"/>
    <property type="molecule type" value="Genomic_DNA"/>
</dbReference>
<organism evidence="2 3">
    <name type="scientific">Arenibacter arenosicollis</name>
    <dbReference type="NCBI Taxonomy" id="2762274"/>
    <lineage>
        <taxon>Bacteria</taxon>
        <taxon>Pseudomonadati</taxon>
        <taxon>Bacteroidota</taxon>
        <taxon>Flavobacteriia</taxon>
        <taxon>Flavobacteriales</taxon>
        <taxon>Flavobacteriaceae</taxon>
        <taxon>Arenibacter</taxon>
    </lineage>
</organism>